<dbReference type="FunFam" id="3.90.830.10:FF:000002">
    <property type="entry name" value="Vacuolar protein sorting-associated protein 45"/>
    <property type="match status" value="1"/>
</dbReference>
<evidence type="ECO:0000313" key="8">
    <source>
        <dbReference type="Proteomes" id="UP000593566"/>
    </source>
</evidence>
<dbReference type="PIRSF" id="PIRSF005715">
    <property type="entry name" value="VPS45_Sec1"/>
    <property type="match status" value="1"/>
</dbReference>
<dbReference type="GeneID" id="59328687"/>
<dbReference type="AlphaFoldDB" id="A0A8H6CH19"/>
<dbReference type="GO" id="GO:0016192">
    <property type="term" value="P:vesicle-mediated transport"/>
    <property type="evidence" value="ECO:0007669"/>
    <property type="project" value="InterPro"/>
</dbReference>
<sequence>MDVVSAVSGYISKMVSAGDMALASSSAKMKILLLDSETISFVSTAITQSALLNHQVYLVDRLDNASREKMRHLRCICFVRPSPDSIQHLIDEFRDPKYGEYAIYFSNVIRKSSLERLAEADNNEVVKAVQEYFADYIVVNPDLLNLDLGFPKQRIWGNSPDIWNPDSLQRCTEGVIALLLSLKKKPLIRYEKNSLMAKKLATEVRYQMTQEEQIFDFRKTDTPPILLILDRRDDPITPLLTQWTYQAMVHELLGIYNGKIDLSDVPDVRPELKEIVLSQDQDPFFKKNMYLNFGDLGGNIKEYVEQYQSKTKSNAAIESIADMKRFVEDFPEFRKLSGNVSKHVTLVGELSRRVGADGLLDVSELEQSLACNDSHANDVKSVQRLISSPQIPTDSKLRLVALYSLRYEKHPSNALPMLLDLLTAAGNVPVRRVDLVSRLLAYHHSLQPAPTAGGFSDLFESSSIFSGARDRFKGLKGVENVYTQHSPRLEATLQNMIKARLKEQQYPFVEGGGTTRDKPQDIIVFIVGGATYEEAKMVAQVNASSPGVRVVLGATSIHNSTTFLEEVEDAVSSWPDAGLSSAAARLKREAGRR</sequence>
<comment type="caution">
    <text evidence="7">The sequence shown here is derived from an EMBL/GenBank/DDBJ whole genome shotgun (WGS) entry which is preliminary data.</text>
</comment>
<dbReference type="Gene3D" id="3.90.830.10">
    <property type="entry name" value="Syntaxin Binding Protein 1, Chain A, domain 2"/>
    <property type="match status" value="1"/>
</dbReference>
<evidence type="ECO:0000256" key="5">
    <source>
        <dbReference type="ARBA" id="ARBA00023136"/>
    </source>
</evidence>
<dbReference type="InterPro" id="IPR043154">
    <property type="entry name" value="Sec-1-like_dom1"/>
</dbReference>
<dbReference type="SUPFAM" id="SSF56815">
    <property type="entry name" value="Sec1/munc18-like (SM) proteins"/>
    <property type="match status" value="1"/>
</dbReference>
<protein>
    <recommendedName>
        <fullName evidence="6">Vacuolar protein sorting-associated protein 45</fullName>
    </recommendedName>
</protein>
<evidence type="ECO:0000256" key="2">
    <source>
        <dbReference type="ARBA" id="ARBA00009884"/>
    </source>
</evidence>
<dbReference type="Gene3D" id="3.40.50.1910">
    <property type="match status" value="1"/>
</dbReference>
<accession>A0A8H6CH19</accession>
<dbReference type="InterPro" id="IPR001619">
    <property type="entry name" value="Sec1-like"/>
</dbReference>
<evidence type="ECO:0000256" key="3">
    <source>
        <dbReference type="ARBA" id="ARBA00022448"/>
    </source>
</evidence>
<keyword evidence="8" id="KW-1185">Reference proteome</keyword>
<proteinExistence type="inferred from homology"/>
<evidence type="ECO:0000256" key="1">
    <source>
        <dbReference type="ARBA" id="ARBA00004184"/>
    </source>
</evidence>
<dbReference type="Gene3D" id="1.25.40.60">
    <property type="match status" value="1"/>
</dbReference>
<dbReference type="InterPro" id="IPR043127">
    <property type="entry name" value="Sec-1-like_dom3a"/>
</dbReference>
<dbReference type="RefSeq" id="XP_037152642.1">
    <property type="nucleotide sequence ID" value="XM_037291207.1"/>
</dbReference>
<dbReference type="GO" id="GO:0012505">
    <property type="term" value="C:endomembrane system"/>
    <property type="evidence" value="ECO:0007669"/>
    <property type="project" value="UniProtKB-SubCell"/>
</dbReference>
<keyword evidence="3" id="KW-0813">Transport</keyword>
<evidence type="ECO:0000256" key="6">
    <source>
        <dbReference type="ARBA" id="ARBA00073001"/>
    </source>
</evidence>
<gene>
    <name evidence="7" type="ORF">HO133_000268</name>
</gene>
<name>A0A8H6CH19_9LECA</name>
<dbReference type="EMBL" id="JACCJB010000010">
    <property type="protein sequence ID" value="KAF6223425.1"/>
    <property type="molecule type" value="Genomic_DNA"/>
</dbReference>
<dbReference type="InterPro" id="IPR027482">
    <property type="entry name" value="Sec1-like_dom2"/>
</dbReference>
<keyword evidence="4" id="KW-0653">Protein transport</keyword>
<dbReference type="GO" id="GO:0015031">
    <property type="term" value="P:protein transport"/>
    <property type="evidence" value="ECO:0007669"/>
    <property type="project" value="UniProtKB-KW"/>
</dbReference>
<evidence type="ECO:0000313" key="7">
    <source>
        <dbReference type="EMBL" id="KAF6223425.1"/>
    </source>
</evidence>
<keyword evidence="5" id="KW-0472">Membrane</keyword>
<dbReference type="GO" id="GO:0031410">
    <property type="term" value="C:cytoplasmic vesicle"/>
    <property type="evidence" value="ECO:0007669"/>
    <property type="project" value="UniProtKB-ARBA"/>
</dbReference>
<organism evidence="7 8">
    <name type="scientific">Letharia lupina</name>
    <dbReference type="NCBI Taxonomy" id="560253"/>
    <lineage>
        <taxon>Eukaryota</taxon>
        <taxon>Fungi</taxon>
        <taxon>Dikarya</taxon>
        <taxon>Ascomycota</taxon>
        <taxon>Pezizomycotina</taxon>
        <taxon>Lecanoromycetes</taxon>
        <taxon>OSLEUM clade</taxon>
        <taxon>Lecanoromycetidae</taxon>
        <taxon>Lecanorales</taxon>
        <taxon>Lecanorineae</taxon>
        <taxon>Parmeliaceae</taxon>
        <taxon>Letharia</taxon>
    </lineage>
</organism>
<dbReference type="Gene3D" id="3.40.50.2060">
    <property type="match status" value="1"/>
</dbReference>
<comment type="similarity">
    <text evidence="2">Belongs to the STXBP/unc-18/SEC1 family.</text>
</comment>
<comment type="subcellular location">
    <subcellularLocation>
        <location evidence="1">Endomembrane system</location>
        <topology evidence="1">Peripheral membrane protein</topology>
    </subcellularLocation>
</comment>
<dbReference type="PANTHER" id="PTHR11679">
    <property type="entry name" value="VESICLE PROTEIN SORTING-ASSOCIATED"/>
    <property type="match status" value="1"/>
</dbReference>
<reference evidence="7 8" key="1">
    <citation type="journal article" date="2020" name="Genomics">
        <title>Complete, high-quality genomes from long-read metagenomic sequencing of two wolf lichen thalli reveals enigmatic genome architecture.</title>
        <authorList>
            <person name="McKenzie S.K."/>
            <person name="Walston R.F."/>
            <person name="Allen J.L."/>
        </authorList>
    </citation>
    <scope>NUCLEOTIDE SEQUENCE [LARGE SCALE GENOMIC DNA]</scope>
    <source>
        <strain evidence="7">WasteWater1</strain>
    </source>
</reference>
<dbReference type="InterPro" id="IPR036045">
    <property type="entry name" value="Sec1-like_sf"/>
</dbReference>
<dbReference type="Proteomes" id="UP000593566">
    <property type="component" value="Unassembled WGS sequence"/>
</dbReference>
<dbReference type="Pfam" id="PF00995">
    <property type="entry name" value="Sec1"/>
    <property type="match status" value="1"/>
</dbReference>
<evidence type="ECO:0000256" key="4">
    <source>
        <dbReference type="ARBA" id="ARBA00022927"/>
    </source>
</evidence>